<keyword evidence="5 7" id="KW-1133">Transmembrane helix</keyword>
<keyword evidence="3" id="KW-0813">Transport</keyword>
<feature type="transmembrane region" description="Helical" evidence="7">
    <location>
        <begin position="12"/>
        <end position="32"/>
    </location>
</feature>
<feature type="transmembrane region" description="Helical" evidence="7">
    <location>
        <begin position="161"/>
        <end position="184"/>
    </location>
</feature>
<feature type="transmembrane region" description="Helical" evidence="7">
    <location>
        <begin position="78"/>
        <end position="99"/>
    </location>
</feature>
<feature type="domain" description="Cation efflux protein transmembrane" evidence="8">
    <location>
        <begin position="15"/>
        <end position="221"/>
    </location>
</feature>
<feature type="domain" description="Cation efflux protein cytoplasmic" evidence="9">
    <location>
        <begin position="227"/>
        <end position="298"/>
    </location>
</feature>
<evidence type="ECO:0000256" key="3">
    <source>
        <dbReference type="ARBA" id="ARBA00022448"/>
    </source>
</evidence>
<evidence type="ECO:0000256" key="1">
    <source>
        <dbReference type="ARBA" id="ARBA00004141"/>
    </source>
</evidence>
<evidence type="ECO:0000256" key="7">
    <source>
        <dbReference type="SAM" id="Phobius"/>
    </source>
</evidence>
<dbReference type="NCBIfam" id="TIGR01297">
    <property type="entry name" value="CDF"/>
    <property type="match status" value="1"/>
</dbReference>
<evidence type="ECO:0000313" key="11">
    <source>
        <dbReference type="Proteomes" id="UP001438953"/>
    </source>
</evidence>
<organism evidence="10 11">
    <name type="scientific">Thioclava kandeliae</name>
    <dbReference type="NCBI Taxonomy" id="3070818"/>
    <lineage>
        <taxon>Bacteria</taxon>
        <taxon>Pseudomonadati</taxon>
        <taxon>Pseudomonadota</taxon>
        <taxon>Alphaproteobacteria</taxon>
        <taxon>Rhodobacterales</taxon>
        <taxon>Paracoccaceae</taxon>
        <taxon>Thioclava</taxon>
    </lineage>
</organism>
<dbReference type="InterPro" id="IPR036837">
    <property type="entry name" value="Cation_efflux_CTD_sf"/>
</dbReference>
<keyword evidence="6 7" id="KW-0472">Membrane</keyword>
<evidence type="ECO:0000256" key="6">
    <source>
        <dbReference type="ARBA" id="ARBA00023136"/>
    </source>
</evidence>
<protein>
    <submittedName>
        <fullName evidence="10">Cation diffusion facilitator family transporter</fullName>
    </submittedName>
</protein>
<accession>A0ABV1SE55</accession>
<evidence type="ECO:0000259" key="9">
    <source>
        <dbReference type="Pfam" id="PF16916"/>
    </source>
</evidence>
<evidence type="ECO:0000259" key="8">
    <source>
        <dbReference type="Pfam" id="PF01545"/>
    </source>
</evidence>
<dbReference type="InterPro" id="IPR040177">
    <property type="entry name" value="SLC30A9"/>
</dbReference>
<gene>
    <name evidence="10" type="ORF">VSX56_05320</name>
</gene>
<evidence type="ECO:0000256" key="4">
    <source>
        <dbReference type="ARBA" id="ARBA00022692"/>
    </source>
</evidence>
<comment type="caution">
    <text evidence="10">The sequence shown here is derived from an EMBL/GenBank/DDBJ whole genome shotgun (WGS) entry which is preliminary data.</text>
</comment>
<dbReference type="PANTHER" id="PTHR13414:SF9">
    <property type="entry name" value="PROTON-COUPLED ZINC ANTIPORTER SLC30A9, MITOCHONDRIAL"/>
    <property type="match status" value="1"/>
</dbReference>
<dbReference type="EMBL" id="JAYWLC010000003">
    <property type="protein sequence ID" value="MER5171192.1"/>
    <property type="molecule type" value="Genomic_DNA"/>
</dbReference>
<name>A0ABV1SE55_9RHOB</name>
<proteinExistence type="inferred from homology"/>
<evidence type="ECO:0000256" key="2">
    <source>
        <dbReference type="ARBA" id="ARBA00008114"/>
    </source>
</evidence>
<dbReference type="Gene3D" id="1.20.1510.10">
    <property type="entry name" value="Cation efflux protein transmembrane domain"/>
    <property type="match status" value="1"/>
</dbReference>
<dbReference type="InterPro" id="IPR002524">
    <property type="entry name" value="Cation_efflux"/>
</dbReference>
<dbReference type="SUPFAM" id="SSF161111">
    <property type="entry name" value="Cation efflux protein transmembrane domain-like"/>
    <property type="match status" value="1"/>
</dbReference>
<dbReference type="InterPro" id="IPR027470">
    <property type="entry name" value="Cation_efflux_CTD"/>
</dbReference>
<feature type="transmembrane region" description="Helical" evidence="7">
    <location>
        <begin position="196"/>
        <end position="214"/>
    </location>
</feature>
<sequence>MAEAKGEKPITVYGALVANLVIAVAKFVAAAFTGSSSMLSEAIHSLVDTGNEGLLLLGLKRSKKPADARHPFGYGQEMYFWSLIVAMLLFSIGGGLSVYEGVMHALNPEPIEEPIWNYAVLGIAFLAEGTSWYIAIKAMMKARKPGEGVLKTFRRSKDPSVYTVVAEDTAALLGIIAAALGVFLSVTLDQPVYDGIASVVIGVILIGVAIMLVIETRELLMGEAAGEDVVASIREIAMGAPAVVSVPHLRTMHLAPDQILLNIEVEFRTGIAPREIFDTVEGIQDRIHKAHPHVQRIFLEIRSLQSAQMAVSSAVAQGS</sequence>
<dbReference type="InterPro" id="IPR058533">
    <property type="entry name" value="Cation_efflux_TM"/>
</dbReference>
<keyword evidence="11" id="KW-1185">Reference proteome</keyword>
<feature type="transmembrane region" description="Helical" evidence="7">
    <location>
        <begin position="115"/>
        <end position="135"/>
    </location>
</feature>
<reference evidence="10 11" key="2">
    <citation type="submission" date="2024-06" db="EMBL/GenBank/DDBJ databases">
        <title>Thioclava kandeliae sp. nov. from a rhizosphere soil sample of Kandelia candel in a mangrove.</title>
        <authorList>
            <person name="Mu T."/>
        </authorList>
    </citation>
    <scope>NUCLEOTIDE SEQUENCE [LARGE SCALE GENOMIC DNA]</scope>
    <source>
        <strain evidence="10 11">CPCC 100088</strain>
    </source>
</reference>
<dbReference type="Gene3D" id="3.30.70.1350">
    <property type="entry name" value="Cation efflux protein, cytoplasmic domain"/>
    <property type="match status" value="1"/>
</dbReference>
<comment type="similarity">
    <text evidence="2">Belongs to the cation diffusion facilitator (CDF) transporter (TC 2.A.4) family.</text>
</comment>
<evidence type="ECO:0000256" key="5">
    <source>
        <dbReference type="ARBA" id="ARBA00022989"/>
    </source>
</evidence>
<dbReference type="PANTHER" id="PTHR13414">
    <property type="entry name" value="HUEL-CATION TRANSPORTER"/>
    <property type="match status" value="1"/>
</dbReference>
<dbReference type="Proteomes" id="UP001438953">
    <property type="component" value="Unassembled WGS sequence"/>
</dbReference>
<dbReference type="Pfam" id="PF16916">
    <property type="entry name" value="ZT_dimer"/>
    <property type="match status" value="1"/>
</dbReference>
<comment type="subcellular location">
    <subcellularLocation>
        <location evidence="1">Membrane</location>
        <topology evidence="1">Multi-pass membrane protein</topology>
    </subcellularLocation>
</comment>
<keyword evidence="4 7" id="KW-0812">Transmembrane</keyword>
<dbReference type="Pfam" id="PF01545">
    <property type="entry name" value="Cation_efflux"/>
    <property type="match status" value="1"/>
</dbReference>
<dbReference type="RefSeq" id="WP_350935396.1">
    <property type="nucleotide sequence ID" value="NZ_JAYWLC010000003.1"/>
</dbReference>
<evidence type="ECO:0000313" key="10">
    <source>
        <dbReference type="EMBL" id="MER5171192.1"/>
    </source>
</evidence>
<dbReference type="SUPFAM" id="SSF160240">
    <property type="entry name" value="Cation efflux protein cytoplasmic domain-like"/>
    <property type="match status" value="1"/>
</dbReference>
<reference evidence="10 11" key="1">
    <citation type="submission" date="2024-01" db="EMBL/GenBank/DDBJ databases">
        <authorList>
            <person name="Deng Y."/>
            <person name="Su J."/>
        </authorList>
    </citation>
    <scope>NUCLEOTIDE SEQUENCE [LARGE SCALE GENOMIC DNA]</scope>
    <source>
        <strain evidence="10 11">CPCC 100088</strain>
    </source>
</reference>
<dbReference type="InterPro" id="IPR027469">
    <property type="entry name" value="Cation_efflux_TMD_sf"/>
</dbReference>